<feature type="transmembrane region" description="Helical" evidence="17">
    <location>
        <begin position="111"/>
        <end position="131"/>
    </location>
</feature>
<comment type="function">
    <text evidence="1">Core subunit of the mitochondrial membrane respiratory chain NADH dehydrogenase (Complex I) that is believed to belong to the minimal assembly required for catalysis. Complex I functions in the transfer of electrons from NADH to the respiratory chain. The immediate electron acceptor for the enzyme is believed to be ubiquinone.</text>
</comment>
<keyword evidence="15 17" id="KW-0472">Membrane</keyword>
<keyword evidence="8 17" id="KW-0812">Transmembrane</keyword>
<keyword evidence="10 17" id="KW-0249">Electron transport</keyword>
<comment type="similarity">
    <text evidence="3 17">Belongs to the complex I subunit 4 family.</text>
</comment>
<feature type="transmembrane region" description="Helical" evidence="17">
    <location>
        <begin position="59"/>
        <end position="79"/>
    </location>
</feature>
<name>Q2TCQ8_9INSE</name>
<keyword evidence="7 17" id="KW-0679">Respiratory chain</keyword>
<evidence type="ECO:0000259" key="19">
    <source>
        <dbReference type="Pfam" id="PF01059"/>
    </source>
</evidence>
<dbReference type="InterPro" id="IPR000260">
    <property type="entry name" value="NADH4_N"/>
</dbReference>
<evidence type="ECO:0000256" key="4">
    <source>
        <dbReference type="ARBA" id="ARBA00012944"/>
    </source>
</evidence>
<feature type="transmembrane region" description="Helical" evidence="17">
    <location>
        <begin position="399"/>
        <end position="422"/>
    </location>
</feature>
<keyword evidence="13 17" id="KW-0830">Ubiquinone</keyword>
<dbReference type="EMBL" id="AY956355">
    <property type="protein sequence ID" value="AAX39858.1"/>
    <property type="molecule type" value="Genomic_DNA"/>
</dbReference>
<feature type="transmembrane region" description="Helical" evidence="17">
    <location>
        <begin position="428"/>
        <end position="448"/>
    </location>
</feature>
<dbReference type="PANTHER" id="PTHR43507">
    <property type="entry name" value="NADH-UBIQUINONE OXIDOREDUCTASE CHAIN 4"/>
    <property type="match status" value="1"/>
</dbReference>
<dbReference type="EC" id="7.1.1.2" evidence="4 17"/>
<comment type="function">
    <text evidence="17">Core subunit of the mitochondrial membrane respiratory chain NADH dehydrogenase (Complex I) which catalyzes electron transfer from NADH through the respiratory chain, using ubiquinone as an electron acceptor. Essential for the catalytic activity and assembly of complex I.</text>
</comment>
<protein>
    <recommendedName>
        <fullName evidence="5 17">NADH-ubiquinone oxidoreductase chain 4</fullName>
        <ecNumber evidence="4 17">7.1.1.2</ecNumber>
    </recommendedName>
</protein>
<dbReference type="AlphaFoldDB" id="Q2TCQ8"/>
<evidence type="ECO:0000256" key="17">
    <source>
        <dbReference type="RuleBase" id="RU003297"/>
    </source>
</evidence>
<dbReference type="GO" id="GO:0042773">
    <property type="term" value="P:ATP synthesis coupled electron transport"/>
    <property type="evidence" value="ECO:0007669"/>
    <property type="project" value="InterPro"/>
</dbReference>
<sequence length="449" mass="50767">MLKFLFMIGFLIPLFYSKKLWNLVQSVFFIMFFLFLFNFCGTQSWGQLGYMWGVDTLSGSLIMLSFWICSLMIMASYGILSDMFNFQVFIFLIISLLLFLCMTFGSSNMLLFYISFEASLIPTLLLIIGWGYQPERLQAGMYLLFYTLFASLPLLVGIFVIYKQEASLSFLLLNFSLNFSFVHLLWYFSMVMAFLVKMPMYTLHLWLPKAHVEAPVAGSMILAGVFLKLGGYGLLRVLPFMVKLGTVINMLWITISLFGGVLVSLMCLRQSDLKSLIAYSSVAHMGIVMSGMMNMTFWGLESCLALMIGHGLCSSGMFSLANICYERLGSRSLLVNKGLLSFMPTMALWWFLLSSSYMAAPPSLYLAGEIGLMNSIIFWGTGSVCGLALLSFLSAGYTLYLFSVSLHGHFFFGAYCCCSGNLREYLMLSLHWLPLNYLILGVDFCIYWI</sequence>
<evidence type="ECO:0000256" key="6">
    <source>
        <dbReference type="ARBA" id="ARBA00022448"/>
    </source>
</evidence>
<feature type="transmembrane region" description="Helical" evidence="17">
    <location>
        <begin position="372"/>
        <end position="392"/>
    </location>
</feature>
<dbReference type="InterPro" id="IPR001750">
    <property type="entry name" value="ND/Mrp_TM"/>
</dbReference>
<evidence type="ECO:0000313" key="20">
    <source>
        <dbReference type="EMBL" id="AAX39858.1"/>
    </source>
</evidence>
<gene>
    <name evidence="20" type="primary">nad4</name>
</gene>
<evidence type="ECO:0000256" key="9">
    <source>
        <dbReference type="ARBA" id="ARBA00022967"/>
    </source>
</evidence>
<dbReference type="Pfam" id="PF00361">
    <property type="entry name" value="Proton_antipo_M"/>
    <property type="match status" value="1"/>
</dbReference>
<feature type="transmembrane region" description="Helical" evidence="17">
    <location>
        <begin position="86"/>
        <end position="105"/>
    </location>
</feature>
<keyword evidence="6 17" id="KW-0813">Transport</keyword>
<evidence type="ECO:0000256" key="16">
    <source>
        <dbReference type="ARBA" id="ARBA00049551"/>
    </source>
</evidence>
<evidence type="ECO:0000256" key="10">
    <source>
        <dbReference type="ARBA" id="ARBA00022982"/>
    </source>
</evidence>
<proteinExistence type="inferred from homology"/>
<evidence type="ECO:0000256" key="15">
    <source>
        <dbReference type="ARBA" id="ARBA00023136"/>
    </source>
</evidence>
<feature type="domain" description="NADH:quinone oxidoreductase/Mrp antiporter transmembrane" evidence="18">
    <location>
        <begin position="106"/>
        <end position="387"/>
    </location>
</feature>
<keyword evidence="14 17" id="KW-0496">Mitochondrion</keyword>
<evidence type="ECO:0000256" key="14">
    <source>
        <dbReference type="ARBA" id="ARBA00023128"/>
    </source>
</evidence>
<feature type="transmembrane region" description="Helical" evidence="17">
    <location>
        <begin position="304"/>
        <end position="325"/>
    </location>
</feature>
<evidence type="ECO:0000256" key="8">
    <source>
        <dbReference type="ARBA" id="ARBA00022692"/>
    </source>
</evidence>
<dbReference type="PRINTS" id="PR01437">
    <property type="entry name" value="NUOXDRDTASE4"/>
</dbReference>
<dbReference type="GO" id="GO:0003954">
    <property type="term" value="F:NADH dehydrogenase activity"/>
    <property type="evidence" value="ECO:0007669"/>
    <property type="project" value="TreeGrafter"/>
</dbReference>
<comment type="subcellular location">
    <subcellularLocation>
        <location evidence="2 17">Mitochondrion membrane</location>
        <topology evidence="2 17">Multi-pass membrane protein</topology>
    </subcellularLocation>
</comment>
<evidence type="ECO:0000256" key="5">
    <source>
        <dbReference type="ARBA" id="ARBA00021006"/>
    </source>
</evidence>
<dbReference type="GO" id="GO:0048039">
    <property type="term" value="F:ubiquinone binding"/>
    <property type="evidence" value="ECO:0007669"/>
    <property type="project" value="TreeGrafter"/>
</dbReference>
<feature type="transmembrane region" description="Helical" evidence="17">
    <location>
        <begin position="276"/>
        <end position="298"/>
    </location>
</feature>
<comment type="catalytic activity">
    <reaction evidence="16 17">
        <text>a ubiquinone + NADH + 5 H(+)(in) = a ubiquinol + NAD(+) + 4 H(+)(out)</text>
        <dbReference type="Rhea" id="RHEA:29091"/>
        <dbReference type="Rhea" id="RHEA-COMP:9565"/>
        <dbReference type="Rhea" id="RHEA-COMP:9566"/>
        <dbReference type="ChEBI" id="CHEBI:15378"/>
        <dbReference type="ChEBI" id="CHEBI:16389"/>
        <dbReference type="ChEBI" id="CHEBI:17976"/>
        <dbReference type="ChEBI" id="CHEBI:57540"/>
        <dbReference type="ChEBI" id="CHEBI:57945"/>
        <dbReference type="EC" id="7.1.1.2"/>
    </reaction>
</comment>
<accession>Q2TCQ8</accession>
<dbReference type="PANTHER" id="PTHR43507:SF20">
    <property type="entry name" value="NADH-UBIQUINONE OXIDOREDUCTASE CHAIN 4"/>
    <property type="match status" value="1"/>
</dbReference>
<feature type="transmembrane region" description="Helical" evidence="17">
    <location>
        <begin position="143"/>
        <end position="162"/>
    </location>
</feature>
<dbReference type="GO" id="GO:0031966">
    <property type="term" value="C:mitochondrial membrane"/>
    <property type="evidence" value="ECO:0007669"/>
    <property type="project" value="UniProtKB-SubCell"/>
</dbReference>
<evidence type="ECO:0000256" key="1">
    <source>
        <dbReference type="ARBA" id="ARBA00003257"/>
    </source>
</evidence>
<feature type="domain" description="NADH:ubiquinone oxidoreductase chain 4 N-terminal" evidence="19">
    <location>
        <begin position="1"/>
        <end position="103"/>
    </location>
</feature>
<evidence type="ECO:0000256" key="2">
    <source>
        <dbReference type="ARBA" id="ARBA00004225"/>
    </source>
</evidence>
<keyword evidence="12 17" id="KW-0520">NAD</keyword>
<feature type="transmembrane region" description="Helical" evidence="17">
    <location>
        <begin position="216"/>
        <end position="235"/>
    </location>
</feature>
<keyword evidence="9" id="KW-1278">Translocase</keyword>
<evidence type="ECO:0000256" key="7">
    <source>
        <dbReference type="ARBA" id="ARBA00022660"/>
    </source>
</evidence>
<keyword evidence="11 17" id="KW-1133">Transmembrane helix</keyword>
<evidence type="ECO:0000259" key="18">
    <source>
        <dbReference type="Pfam" id="PF00361"/>
    </source>
</evidence>
<evidence type="ECO:0000256" key="12">
    <source>
        <dbReference type="ARBA" id="ARBA00023027"/>
    </source>
</evidence>
<evidence type="ECO:0000256" key="11">
    <source>
        <dbReference type="ARBA" id="ARBA00022989"/>
    </source>
</evidence>
<feature type="transmembrane region" description="Helical" evidence="17">
    <location>
        <begin position="334"/>
        <end position="352"/>
    </location>
</feature>
<dbReference type="Pfam" id="PF01059">
    <property type="entry name" value="Oxidored_q5_N"/>
    <property type="match status" value="1"/>
</dbReference>
<evidence type="ECO:0000256" key="3">
    <source>
        <dbReference type="ARBA" id="ARBA00009025"/>
    </source>
</evidence>
<evidence type="ECO:0000256" key="13">
    <source>
        <dbReference type="ARBA" id="ARBA00023075"/>
    </source>
</evidence>
<feature type="transmembrane region" description="Helical" evidence="17">
    <location>
        <begin position="247"/>
        <end position="269"/>
    </location>
</feature>
<feature type="transmembrane region" description="Helical" evidence="17">
    <location>
        <begin position="20"/>
        <end position="39"/>
    </location>
</feature>
<dbReference type="InterPro" id="IPR003918">
    <property type="entry name" value="NADH_UbQ_OxRdtase"/>
</dbReference>
<reference evidence="20" key="1">
    <citation type="journal article" date="2006" name="Insect Mol. Biol.">
        <title>The mitochondrial genome of the bristletail Petrobius brevistylis (Archaeognatha: Machilidae).</title>
        <authorList>
            <person name="Podsiadlowski L."/>
        </authorList>
    </citation>
    <scope>NUCLEOTIDE SEQUENCE</scope>
</reference>
<dbReference type="GO" id="GO:0008137">
    <property type="term" value="F:NADH dehydrogenase (ubiquinone) activity"/>
    <property type="evidence" value="ECO:0007669"/>
    <property type="project" value="UniProtKB-UniRule"/>
</dbReference>
<geneLocation type="mitochondrion" evidence="20"/>
<organism evidence="20">
    <name type="scientific">Petrobius brevistylis</name>
    <dbReference type="NCBI Taxonomy" id="50562"/>
    <lineage>
        <taxon>Eukaryota</taxon>
        <taxon>Metazoa</taxon>
        <taxon>Ecdysozoa</taxon>
        <taxon>Arthropoda</taxon>
        <taxon>Hexapoda</taxon>
        <taxon>Insecta</taxon>
        <taxon>Monocondylia</taxon>
        <taxon>Archaeognatha</taxon>
        <taxon>Machilidae</taxon>
        <taxon>Petrobius</taxon>
    </lineage>
</organism>
<dbReference type="GO" id="GO:0015990">
    <property type="term" value="P:electron transport coupled proton transport"/>
    <property type="evidence" value="ECO:0007669"/>
    <property type="project" value="TreeGrafter"/>
</dbReference>